<dbReference type="Proteomes" id="UP001516400">
    <property type="component" value="Unassembled WGS sequence"/>
</dbReference>
<keyword evidence="2" id="KW-1185">Reference proteome</keyword>
<sequence length="93" mass="10616">MMVVKPRTTENSSDTREDIKKSIKLVELKIGISNVKTINIGGLAIVCKNNREREIVNNEITTKLGDRYNTKLPEEQKPRVRVTGIIESYNEED</sequence>
<gene>
    <name evidence="1" type="ORF">HHI36_002071</name>
</gene>
<dbReference type="AlphaFoldDB" id="A0ABD2PAS9"/>
<evidence type="ECO:0000313" key="2">
    <source>
        <dbReference type="Proteomes" id="UP001516400"/>
    </source>
</evidence>
<proteinExistence type="predicted"/>
<protein>
    <submittedName>
        <fullName evidence="1">Uncharacterized protein</fullName>
    </submittedName>
</protein>
<dbReference type="EMBL" id="JABFTP020000185">
    <property type="protein sequence ID" value="KAL3287600.1"/>
    <property type="molecule type" value="Genomic_DNA"/>
</dbReference>
<name>A0ABD2PAS9_9CUCU</name>
<accession>A0ABD2PAS9</accession>
<comment type="caution">
    <text evidence="1">The sequence shown here is derived from an EMBL/GenBank/DDBJ whole genome shotgun (WGS) entry which is preliminary data.</text>
</comment>
<organism evidence="1 2">
    <name type="scientific">Cryptolaemus montrouzieri</name>
    <dbReference type="NCBI Taxonomy" id="559131"/>
    <lineage>
        <taxon>Eukaryota</taxon>
        <taxon>Metazoa</taxon>
        <taxon>Ecdysozoa</taxon>
        <taxon>Arthropoda</taxon>
        <taxon>Hexapoda</taxon>
        <taxon>Insecta</taxon>
        <taxon>Pterygota</taxon>
        <taxon>Neoptera</taxon>
        <taxon>Endopterygota</taxon>
        <taxon>Coleoptera</taxon>
        <taxon>Polyphaga</taxon>
        <taxon>Cucujiformia</taxon>
        <taxon>Coccinelloidea</taxon>
        <taxon>Coccinellidae</taxon>
        <taxon>Scymninae</taxon>
        <taxon>Scymnini</taxon>
        <taxon>Cryptolaemus</taxon>
    </lineage>
</organism>
<reference evidence="1 2" key="1">
    <citation type="journal article" date="2021" name="BMC Biol.">
        <title>Horizontally acquired antibacterial genes associated with adaptive radiation of ladybird beetles.</title>
        <authorList>
            <person name="Li H.S."/>
            <person name="Tang X.F."/>
            <person name="Huang Y.H."/>
            <person name="Xu Z.Y."/>
            <person name="Chen M.L."/>
            <person name="Du X.Y."/>
            <person name="Qiu B.Y."/>
            <person name="Chen P.T."/>
            <person name="Zhang W."/>
            <person name="Slipinski A."/>
            <person name="Escalona H.E."/>
            <person name="Waterhouse R.M."/>
            <person name="Zwick A."/>
            <person name="Pang H."/>
        </authorList>
    </citation>
    <scope>NUCLEOTIDE SEQUENCE [LARGE SCALE GENOMIC DNA]</scope>
    <source>
        <strain evidence="1">SYSU2018</strain>
    </source>
</reference>
<evidence type="ECO:0000313" key="1">
    <source>
        <dbReference type="EMBL" id="KAL3287600.1"/>
    </source>
</evidence>